<keyword evidence="2" id="KW-1185">Reference proteome</keyword>
<organism evidence="1 2">
    <name type="scientific">Plakobranchus ocellatus</name>
    <dbReference type="NCBI Taxonomy" id="259542"/>
    <lineage>
        <taxon>Eukaryota</taxon>
        <taxon>Metazoa</taxon>
        <taxon>Spiralia</taxon>
        <taxon>Lophotrochozoa</taxon>
        <taxon>Mollusca</taxon>
        <taxon>Gastropoda</taxon>
        <taxon>Heterobranchia</taxon>
        <taxon>Euthyneura</taxon>
        <taxon>Panpulmonata</taxon>
        <taxon>Sacoglossa</taxon>
        <taxon>Placobranchoidea</taxon>
        <taxon>Plakobranchidae</taxon>
        <taxon>Plakobranchus</taxon>
    </lineage>
</organism>
<proteinExistence type="predicted"/>
<sequence length="155" mass="16484">MKKLNVLELARFTQSGLIVLPICSVVSVRPELVEGWRYEADGDTRVCHWPVHNKVISGFQALRQASAPVAGLEPATKGLLQILGRIQSCISERATALFSIKPGVKSATSISGGCLSGSRRLSLSPLIVPGSGGAAVHNSRPDNPNNIYTPRSISL</sequence>
<evidence type="ECO:0000313" key="1">
    <source>
        <dbReference type="EMBL" id="GFO35018.1"/>
    </source>
</evidence>
<protein>
    <submittedName>
        <fullName evidence="1">Uncharacterized protein</fullName>
    </submittedName>
</protein>
<dbReference type="Proteomes" id="UP000735302">
    <property type="component" value="Unassembled WGS sequence"/>
</dbReference>
<reference evidence="1 2" key="1">
    <citation type="journal article" date="2021" name="Elife">
        <title>Chloroplast acquisition without the gene transfer in kleptoplastic sea slugs, Plakobranchus ocellatus.</title>
        <authorList>
            <person name="Maeda T."/>
            <person name="Takahashi S."/>
            <person name="Yoshida T."/>
            <person name="Shimamura S."/>
            <person name="Takaki Y."/>
            <person name="Nagai Y."/>
            <person name="Toyoda A."/>
            <person name="Suzuki Y."/>
            <person name="Arimoto A."/>
            <person name="Ishii H."/>
            <person name="Satoh N."/>
            <person name="Nishiyama T."/>
            <person name="Hasebe M."/>
            <person name="Maruyama T."/>
            <person name="Minagawa J."/>
            <person name="Obokata J."/>
            <person name="Shigenobu S."/>
        </authorList>
    </citation>
    <scope>NUCLEOTIDE SEQUENCE [LARGE SCALE GENOMIC DNA]</scope>
</reference>
<comment type="caution">
    <text evidence="1">The sequence shown here is derived from an EMBL/GenBank/DDBJ whole genome shotgun (WGS) entry which is preliminary data.</text>
</comment>
<gene>
    <name evidence="1" type="ORF">PoB_006152300</name>
</gene>
<evidence type="ECO:0000313" key="2">
    <source>
        <dbReference type="Proteomes" id="UP000735302"/>
    </source>
</evidence>
<dbReference type="EMBL" id="BLXT01006951">
    <property type="protein sequence ID" value="GFO35018.1"/>
    <property type="molecule type" value="Genomic_DNA"/>
</dbReference>
<dbReference type="AlphaFoldDB" id="A0AAV4CT37"/>
<accession>A0AAV4CT37</accession>
<name>A0AAV4CT37_9GAST</name>